<dbReference type="EC" id="1.18.1.2" evidence="5"/>
<keyword evidence="4 5" id="KW-0560">Oxidoreductase</keyword>
<dbReference type="GO" id="GO:0050660">
    <property type="term" value="F:flavin adenine dinucleotide binding"/>
    <property type="evidence" value="ECO:0007669"/>
    <property type="project" value="UniProtKB-UniRule"/>
</dbReference>
<feature type="binding site" evidence="5">
    <location>
        <position position="36"/>
    </location>
    <ligand>
        <name>FAD</name>
        <dbReference type="ChEBI" id="CHEBI:57692"/>
    </ligand>
</feature>
<dbReference type="RefSeq" id="WP_103469111.1">
    <property type="nucleotide sequence ID" value="NZ_JADUCH010000011.1"/>
</dbReference>
<feature type="binding site" evidence="5">
    <location>
        <position position="49"/>
    </location>
    <ligand>
        <name>FAD</name>
        <dbReference type="ChEBI" id="CHEBI:57692"/>
    </ligand>
</feature>
<evidence type="ECO:0000256" key="3">
    <source>
        <dbReference type="ARBA" id="ARBA00022857"/>
    </source>
</evidence>
<comment type="caution">
    <text evidence="5">Lacks conserved residue(s) required for the propagation of feature annotation.</text>
</comment>
<comment type="subunit">
    <text evidence="5">Homodimer.</text>
</comment>
<dbReference type="InterPro" id="IPR022890">
    <property type="entry name" value="Fd--NADP_Rdtase_type_2"/>
</dbReference>
<comment type="caution">
    <text evidence="7">The sequence shown here is derived from an EMBL/GenBank/DDBJ whole genome shotgun (WGS) entry which is preliminary data.</text>
</comment>
<dbReference type="InterPro" id="IPR050097">
    <property type="entry name" value="Ferredoxin-NADP_redctase_2"/>
</dbReference>
<evidence type="ECO:0000259" key="6">
    <source>
        <dbReference type="Pfam" id="PF07992"/>
    </source>
</evidence>
<dbReference type="InterPro" id="IPR023753">
    <property type="entry name" value="FAD/NAD-binding_dom"/>
</dbReference>
<dbReference type="Gene3D" id="3.50.50.60">
    <property type="entry name" value="FAD/NAD(P)-binding domain"/>
    <property type="match status" value="2"/>
</dbReference>
<name>A0A2S3XDZ7_PSEPU</name>
<evidence type="ECO:0000256" key="1">
    <source>
        <dbReference type="ARBA" id="ARBA00022630"/>
    </source>
</evidence>
<dbReference type="SUPFAM" id="SSF51905">
    <property type="entry name" value="FAD/NAD(P)-binding domain"/>
    <property type="match status" value="1"/>
</dbReference>
<evidence type="ECO:0000313" key="8">
    <source>
        <dbReference type="Proteomes" id="UP000237378"/>
    </source>
</evidence>
<comment type="catalytic activity">
    <reaction evidence="5">
        <text>2 reduced [2Fe-2S]-[ferredoxin] + NADP(+) + H(+) = 2 oxidized [2Fe-2S]-[ferredoxin] + NADPH</text>
        <dbReference type="Rhea" id="RHEA:20125"/>
        <dbReference type="Rhea" id="RHEA-COMP:10000"/>
        <dbReference type="Rhea" id="RHEA-COMP:10001"/>
        <dbReference type="ChEBI" id="CHEBI:15378"/>
        <dbReference type="ChEBI" id="CHEBI:33737"/>
        <dbReference type="ChEBI" id="CHEBI:33738"/>
        <dbReference type="ChEBI" id="CHEBI:57783"/>
        <dbReference type="ChEBI" id="CHEBI:58349"/>
        <dbReference type="EC" id="1.18.1.2"/>
    </reaction>
</comment>
<dbReference type="AlphaFoldDB" id="A0A2S3XDZ7"/>
<dbReference type="PRINTS" id="PR00469">
    <property type="entry name" value="PNDRDTASEII"/>
</dbReference>
<keyword evidence="2 5" id="KW-0274">FAD</keyword>
<dbReference type="PRINTS" id="PR00368">
    <property type="entry name" value="FADPNR"/>
</dbReference>
<protein>
    <recommendedName>
        <fullName evidence="5">Ferredoxin--NADP reductase</fullName>
        <shortName evidence="5">FNR</shortName>
        <shortName evidence="5">Fd-NADP(+) reductase</shortName>
        <ecNumber evidence="5">1.18.1.2</ecNumber>
    </recommendedName>
</protein>
<feature type="binding site" evidence="5">
    <location>
        <position position="282"/>
    </location>
    <ligand>
        <name>FAD</name>
        <dbReference type="ChEBI" id="CHEBI:57692"/>
    </ligand>
</feature>
<gene>
    <name evidence="7" type="ORF">BGP82_02325</name>
</gene>
<sequence>MSNSKEFDLVIVGAGPIGLYAAYYAGFRGLKTALFDGLPQVGGQVATMYPEKLIHDVAGFPAIKGSDFISNLLEQSRRQEYELHLGELVVDLVAEGDGYVLQTDLGETYHTKAVVLAAGLGKCTPRSLPALEGVHSSNVMHFISELSALDNKHVVIAGGGDSAVDWANAAAERAKSVTVIHRRARFRAHEASVKEMYKKGVRVIAPGEVVAYHEEQGLEFLEITGANNESKEIISFDKFIVALGFHSDLGPIAEWKINIDGFRIPVKEDMETNMPRIYAVGDVSEYPGKVRLIAVGFGEAAIAVNHAAAAISPEMSVLPGHSTNEVS</sequence>
<evidence type="ECO:0000256" key="2">
    <source>
        <dbReference type="ARBA" id="ARBA00022827"/>
    </source>
</evidence>
<dbReference type="InterPro" id="IPR036188">
    <property type="entry name" value="FAD/NAD-bd_sf"/>
</dbReference>
<proteinExistence type="inferred from homology"/>
<dbReference type="GO" id="GO:0050661">
    <property type="term" value="F:NADP binding"/>
    <property type="evidence" value="ECO:0007669"/>
    <property type="project" value="UniProtKB-UniRule"/>
</dbReference>
<evidence type="ECO:0000256" key="5">
    <source>
        <dbReference type="HAMAP-Rule" id="MF_01685"/>
    </source>
</evidence>
<comment type="similarity">
    <text evidence="5">Belongs to the ferredoxin--NADP reductase type 2 family.</text>
</comment>
<feature type="binding site" evidence="5">
    <location>
        <position position="44"/>
    </location>
    <ligand>
        <name>FAD</name>
        <dbReference type="ChEBI" id="CHEBI:57692"/>
    </ligand>
</feature>
<feature type="binding site" evidence="5">
    <location>
        <position position="123"/>
    </location>
    <ligand>
        <name>FAD</name>
        <dbReference type="ChEBI" id="CHEBI:57692"/>
    </ligand>
</feature>
<dbReference type="Pfam" id="PF07992">
    <property type="entry name" value="Pyr_redox_2"/>
    <property type="match status" value="1"/>
</dbReference>
<feature type="binding site" evidence="5">
    <location>
        <position position="323"/>
    </location>
    <ligand>
        <name>FAD</name>
        <dbReference type="ChEBI" id="CHEBI:57692"/>
    </ligand>
</feature>
<dbReference type="HAMAP" id="MF_01685">
    <property type="entry name" value="FENR2"/>
    <property type="match status" value="1"/>
</dbReference>
<dbReference type="EMBL" id="MING01000019">
    <property type="protein sequence ID" value="POG13312.1"/>
    <property type="molecule type" value="Genomic_DNA"/>
</dbReference>
<reference evidence="7 8" key="1">
    <citation type="submission" date="2016-08" db="EMBL/GenBank/DDBJ databases">
        <authorList>
            <person name="Seilhamer J.J."/>
        </authorList>
    </citation>
    <scope>NUCLEOTIDE SEQUENCE [LARGE SCALE GENOMIC DNA]</scope>
    <source>
        <strain evidence="7 8">KH-18-2</strain>
    </source>
</reference>
<comment type="cofactor">
    <cofactor evidence="5">
        <name>FAD</name>
        <dbReference type="ChEBI" id="CHEBI:57692"/>
    </cofactor>
    <text evidence="5">Binds 1 FAD per subunit.</text>
</comment>
<reference evidence="7 8" key="2">
    <citation type="submission" date="2018-03" db="EMBL/GenBank/DDBJ databases">
        <title>Draft genome of Pseudomonas putida strain KH-18-2.</title>
        <authorList>
            <person name="Yoshizawa S."/>
            <person name="Khan N.H."/>
            <person name="Nishimura M."/>
            <person name="Chiura H.X."/>
            <person name="Ogura Y."/>
            <person name="Hayashi T."/>
            <person name="Kogure K."/>
        </authorList>
    </citation>
    <scope>NUCLEOTIDE SEQUENCE [LARGE SCALE GENOMIC DNA]</scope>
    <source>
        <strain evidence="7 8">KH-18-2</strain>
    </source>
</reference>
<dbReference type="PANTHER" id="PTHR48105">
    <property type="entry name" value="THIOREDOXIN REDUCTASE 1-RELATED-RELATED"/>
    <property type="match status" value="1"/>
</dbReference>
<feature type="domain" description="FAD/NAD(P)-binding" evidence="6">
    <location>
        <begin position="7"/>
        <end position="290"/>
    </location>
</feature>
<feature type="binding site" evidence="5">
    <location>
        <position position="89"/>
    </location>
    <ligand>
        <name>FAD</name>
        <dbReference type="ChEBI" id="CHEBI:57692"/>
    </ligand>
</feature>
<organism evidence="7 8">
    <name type="scientific">Pseudomonas putida</name>
    <name type="common">Arthrobacter siderocapsulatus</name>
    <dbReference type="NCBI Taxonomy" id="303"/>
    <lineage>
        <taxon>Bacteria</taxon>
        <taxon>Pseudomonadati</taxon>
        <taxon>Pseudomonadota</taxon>
        <taxon>Gammaproteobacteria</taxon>
        <taxon>Pseudomonadales</taxon>
        <taxon>Pseudomonadaceae</taxon>
        <taxon>Pseudomonas</taxon>
    </lineage>
</organism>
<keyword evidence="1 5" id="KW-0285">Flavoprotein</keyword>
<dbReference type="GO" id="GO:0004324">
    <property type="term" value="F:ferredoxin-NADP+ reductase activity"/>
    <property type="evidence" value="ECO:0007669"/>
    <property type="project" value="UniProtKB-UniRule"/>
</dbReference>
<evidence type="ECO:0000313" key="7">
    <source>
        <dbReference type="EMBL" id="POG13312.1"/>
    </source>
</evidence>
<keyword evidence="3 5" id="KW-0521">NADP</keyword>
<evidence type="ECO:0000256" key="4">
    <source>
        <dbReference type="ARBA" id="ARBA00023002"/>
    </source>
</evidence>
<dbReference type="Proteomes" id="UP000237378">
    <property type="component" value="Unassembled WGS sequence"/>
</dbReference>
<accession>A0A2S3XDZ7</accession>